<dbReference type="Proteomes" id="UP000070121">
    <property type="component" value="Unassembled WGS sequence"/>
</dbReference>
<feature type="region of interest" description="Disordered" evidence="1">
    <location>
        <begin position="112"/>
        <end position="241"/>
    </location>
</feature>
<feature type="compositionally biased region" description="Polar residues" evidence="1">
    <location>
        <begin position="152"/>
        <end position="163"/>
    </location>
</feature>
<feature type="compositionally biased region" description="Polar residues" evidence="1">
    <location>
        <begin position="211"/>
        <end position="228"/>
    </location>
</feature>
<evidence type="ECO:0000256" key="1">
    <source>
        <dbReference type="SAM" id="MobiDB-lite"/>
    </source>
</evidence>
<accession>A0A135U1K9</accession>
<feature type="compositionally biased region" description="Basic and acidic residues" evidence="1">
    <location>
        <begin position="139"/>
        <end position="151"/>
    </location>
</feature>
<comment type="caution">
    <text evidence="2">The sequence shown here is derived from an EMBL/GenBank/DDBJ whole genome shotgun (WGS) entry which is preliminary data.</text>
</comment>
<dbReference type="EMBL" id="JFFI01001777">
    <property type="protein sequence ID" value="KXH54247.1"/>
    <property type="molecule type" value="Genomic_DNA"/>
</dbReference>
<feature type="compositionally biased region" description="Basic residues" evidence="1">
    <location>
        <begin position="232"/>
        <end position="241"/>
    </location>
</feature>
<gene>
    <name evidence="2" type="ORF">CSAL01_08593</name>
</gene>
<dbReference type="AlphaFoldDB" id="A0A135U1K9"/>
<evidence type="ECO:0000313" key="3">
    <source>
        <dbReference type="Proteomes" id="UP000070121"/>
    </source>
</evidence>
<protein>
    <submittedName>
        <fullName evidence="2">Uncharacterized protein</fullName>
    </submittedName>
</protein>
<reference evidence="2 3" key="1">
    <citation type="submission" date="2014-02" db="EMBL/GenBank/DDBJ databases">
        <title>The genome sequence of Colletotrichum salicis CBS 607.94.</title>
        <authorList>
            <person name="Baroncelli R."/>
            <person name="Thon M.R."/>
        </authorList>
    </citation>
    <scope>NUCLEOTIDE SEQUENCE [LARGE SCALE GENOMIC DNA]</scope>
    <source>
        <strain evidence="2 3">CBS 607.94</strain>
    </source>
</reference>
<keyword evidence="3" id="KW-1185">Reference proteome</keyword>
<sequence length="241" mass="27199">MPKSSVDLPEQEVVEYIAADKRLSLHSVITVGNENARQEIHLSNWIVFTSSKRGEARKYIVWRPSRTRLDNYIKRHLEQKDPSLNQVLLLFLEPVETSGVILSNQCGGTVGSGREDFDLTHQETSSPPYSPHNKPPAKTNRDKHWLKEEGTPQRTTADLSQVHSPIHTMPYPPRKGRLSPIAGGFSSGKKRGEYHQPWYQKPHAASHDKYSPTTTSRASRAFQGSSPDGRTPTKKRRGEQT</sequence>
<evidence type="ECO:0000313" key="2">
    <source>
        <dbReference type="EMBL" id="KXH54247.1"/>
    </source>
</evidence>
<proteinExistence type="predicted"/>
<name>A0A135U1K9_9PEZI</name>
<organism evidence="2 3">
    <name type="scientific">Colletotrichum salicis</name>
    <dbReference type="NCBI Taxonomy" id="1209931"/>
    <lineage>
        <taxon>Eukaryota</taxon>
        <taxon>Fungi</taxon>
        <taxon>Dikarya</taxon>
        <taxon>Ascomycota</taxon>
        <taxon>Pezizomycotina</taxon>
        <taxon>Sordariomycetes</taxon>
        <taxon>Hypocreomycetidae</taxon>
        <taxon>Glomerellales</taxon>
        <taxon>Glomerellaceae</taxon>
        <taxon>Colletotrichum</taxon>
        <taxon>Colletotrichum acutatum species complex</taxon>
    </lineage>
</organism>